<dbReference type="AlphaFoldDB" id="E6WTL5"/>
<dbReference type="EMBL" id="CP002446">
    <property type="protein sequence ID" value="ADV27514.1"/>
    <property type="molecule type" value="Genomic_DNA"/>
</dbReference>
<dbReference type="KEGG" id="psu:Psesu_1672"/>
<reference evidence="1 2" key="1">
    <citation type="submission" date="2011-01" db="EMBL/GenBank/DDBJ databases">
        <title>Complete sequence of Pseudoxanthomonas suwonensis 11-1.</title>
        <authorList>
            <consortium name="US DOE Joint Genome Institute"/>
            <person name="Lucas S."/>
            <person name="Copeland A."/>
            <person name="Lapidus A."/>
            <person name="Cheng J.-F."/>
            <person name="Goodwin L."/>
            <person name="Pitluck S."/>
            <person name="Teshima H."/>
            <person name="Detter J.C."/>
            <person name="Han C."/>
            <person name="Tapia R."/>
            <person name="Land M."/>
            <person name="Hauser L."/>
            <person name="Kyrpides N."/>
            <person name="Ivanova N."/>
            <person name="Ovchinnikova G."/>
            <person name="Siebers A.K."/>
            <person name="Allgaier M."/>
            <person name="Thelen M.P."/>
            <person name="Hugenholtz P."/>
            <person name="Gladden J."/>
            <person name="Woyke T."/>
        </authorList>
    </citation>
    <scope>NUCLEOTIDE SEQUENCE [LARGE SCALE GENOMIC DNA]</scope>
    <source>
        <strain evidence="2">11-1</strain>
    </source>
</reference>
<gene>
    <name evidence="1" type="ordered locus">Psesu_1672</name>
</gene>
<accession>E6WTL5</accession>
<name>E6WTL5_PSEUU</name>
<dbReference type="STRING" id="743721.Psesu_1672"/>
<dbReference type="HOGENOM" id="CLU_2668406_0_0_6"/>
<evidence type="ECO:0000313" key="1">
    <source>
        <dbReference type="EMBL" id="ADV27514.1"/>
    </source>
</evidence>
<protein>
    <submittedName>
        <fullName evidence="1">Uncharacterized protein</fullName>
    </submittedName>
</protein>
<proteinExistence type="predicted"/>
<sequence length="75" mass="8508">MLLRRLKALISRVDAPSVDNDLHLPRMGESRPRGHFREFTVPRRRQQGGVTLPATRRCRHGRSDGIIPATGEKIP</sequence>
<keyword evidence="2" id="KW-1185">Reference proteome</keyword>
<dbReference type="Proteomes" id="UP000008632">
    <property type="component" value="Chromosome"/>
</dbReference>
<evidence type="ECO:0000313" key="2">
    <source>
        <dbReference type="Proteomes" id="UP000008632"/>
    </source>
</evidence>
<organism evidence="1 2">
    <name type="scientific">Pseudoxanthomonas suwonensis (strain 11-1)</name>
    <dbReference type="NCBI Taxonomy" id="743721"/>
    <lineage>
        <taxon>Bacteria</taxon>
        <taxon>Pseudomonadati</taxon>
        <taxon>Pseudomonadota</taxon>
        <taxon>Gammaproteobacteria</taxon>
        <taxon>Lysobacterales</taxon>
        <taxon>Lysobacteraceae</taxon>
        <taxon>Pseudoxanthomonas</taxon>
    </lineage>
</organism>